<accession>A0ACC2BBY8</accession>
<proteinExistence type="predicted"/>
<dbReference type="Proteomes" id="UP001162992">
    <property type="component" value="Chromosome 16"/>
</dbReference>
<gene>
    <name evidence="1" type="ORF">O6H91_16G046300</name>
</gene>
<evidence type="ECO:0000313" key="2">
    <source>
        <dbReference type="Proteomes" id="UP001162992"/>
    </source>
</evidence>
<name>A0ACC2BBY8_DIPCM</name>
<sequence length="203" mass="22073">MAAATSAISSYSSSASTLQFLRSRDLGFPSAASSSSCLALVSRYAATSSSACLGSKRKFGLASCPASQKHYRRVVESVPAAAKACSEPGETVTEYEDGEALEKRIQEAGDKLIVLDISTKTCGPCKFIYPKVVKLSIDYPDAIFLKINGDHNSSTRALMKKWGIRAVPNFRFFRNGKLIHSHTGANEDELRAYFLTHYETISV</sequence>
<dbReference type="EMBL" id="CM055107">
    <property type="protein sequence ID" value="KAJ7527279.1"/>
    <property type="molecule type" value="Genomic_DNA"/>
</dbReference>
<protein>
    <submittedName>
        <fullName evidence="1">Uncharacterized protein</fullName>
    </submittedName>
</protein>
<organism evidence="1 2">
    <name type="scientific">Diphasiastrum complanatum</name>
    <name type="common">Issler's clubmoss</name>
    <name type="synonym">Lycopodium complanatum</name>
    <dbReference type="NCBI Taxonomy" id="34168"/>
    <lineage>
        <taxon>Eukaryota</taxon>
        <taxon>Viridiplantae</taxon>
        <taxon>Streptophyta</taxon>
        <taxon>Embryophyta</taxon>
        <taxon>Tracheophyta</taxon>
        <taxon>Lycopodiopsida</taxon>
        <taxon>Lycopodiales</taxon>
        <taxon>Lycopodiaceae</taxon>
        <taxon>Lycopodioideae</taxon>
        <taxon>Diphasiastrum</taxon>
    </lineage>
</organism>
<comment type="caution">
    <text evidence="1">The sequence shown here is derived from an EMBL/GenBank/DDBJ whole genome shotgun (WGS) entry which is preliminary data.</text>
</comment>
<keyword evidence="2" id="KW-1185">Reference proteome</keyword>
<evidence type="ECO:0000313" key="1">
    <source>
        <dbReference type="EMBL" id="KAJ7527279.1"/>
    </source>
</evidence>
<reference evidence="2" key="1">
    <citation type="journal article" date="2024" name="Proc. Natl. Acad. Sci. U.S.A.">
        <title>Extraordinary preservation of gene collinearity over three hundred million years revealed in homosporous lycophytes.</title>
        <authorList>
            <person name="Li C."/>
            <person name="Wickell D."/>
            <person name="Kuo L.Y."/>
            <person name="Chen X."/>
            <person name="Nie B."/>
            <person name="Liao X."/>
            <person name="Peng D."/>
            <person name="Ji J."/>
            <person name="Jenkins J."/>
            <person name="Williams M."/>
            <person name="Shu S."/>
            <person name="Plott C."/>
            <person name="Barry K."/>
            <person name="Rajasekar S."/>
            <person name="Grimwood J."/>
            <person name="Han X."/>
            <person name="Sun S."/>
            <person name="Hou Z."/>
            <person name="He W."/>
            <person name="Dai G."/>
            <person name="Sun C."/>
            <person name="Schmutz J."/>
            <person name="Leebens-Mack J.H."/>
            <person name="Li F.W."/>
            <person name="Wang L."/>
        </authorList>
    </citation>
    <scope>NUCLEOTIDE SEQUENCE [LARGE SCALE GENOMIC DNA]</scope>
    <source>
        <strain evidence="2">cv. PW_Plant_1</strain>
    </source>
</reference>